<feature type="signal peptide" evidence="1">
    <location>
        <begin position="1"/>
        <end position="19"/>
    </location>
</feature>
<reference evidence="2" key="1">
    <citation type="submission" date="2012-11" db="EMBL/GenBank/DDBJ databases">
        <authorList>
            <person name="Lucero-Rivera Y.E."/>
            <person name="Tovar-Ramirez D."/>
        </authorList>
    </citation>
    <scope>NUCLEOTIDE SEQUENCE</scope>
    <source>
        <tissue evidence="2">Salivary gland</tissue>
    </source>
</reference>
<sequence>MYKASIILLAVLVFNAAESRKSGTITIGGVKLTNYSVEQFMNTNAQIWTVLTSKTPAVYCTVDMVQNITDDTIFFTRTSMEPGGIWDHRQCKGIVQFKQLVRNIMLVTCQAGKKSFPGTYEVLEFADGNDTCGVFYVVPAKDFHKGTLAAGWYDFRLKYNNKGEPFRKCLIEFNIKVGKKKQQSKSAYNEGMCSHNKFWRT</sequence>
<reference evidence="2" key="2">
    <citation type="journal article" date="2015" name="J. Proteomics">
        <title>Sexual differences in the sialomes of the zebra tick, Rhipicephalus pulchellus.</title>
        <authorList>
            <person name="Tan A.W."/>
            <person name="Francischetti I.M."/>
            <person name="Slovak M."/>
            <person name="Kini R.M."/>
            <person name="Ribeiro J.M."/>
        </authorList>
    </citation>
    <scope>NUCLEOTIDE SEQUENCE</scope>
    <source>
        <tissue evidence="2">Salivary gland</tissue>
    </source>
</reference>
<keyword evidence="1" id="KW-0732">Signal</keyword>
<dbReference type="EMBL" id="GACK01011117">
    <property type="protein sequence ID" value="JAA53917.1"/>
    <property type="molecule type" value="mRNA"/>
</dbReference>
<feature type="chain" id="PRO_5003980343" evidence="1">
    <location>
        <begin position="20"/>
        <end position="201"/>
    </location>
</feature>
<evidence type="ECO:0000313" key="2">
    <source>
        <dbReference type="EMBL" id="JAA53917.1"/>
    </source>
</evidence>
<accession>L7LQW3</accession>
<organism evidence="2">
    <name type="scientific">Rhipicephalus pulchellus</name>
    <name type="common">Yellow backed tick</name>
    <name type="synonym">Dermacentor pulchellus</name>
    <dbReference type="NCBI Taxonomy" id="72859"/>
    <lineage>
        <taxon>Eukaryota</taxon>
        <taxon>Metazoa</taxon>
        <taxon>Ecdysozoa</taxon>
        <taxon>Arthropoda</taxon>
        <taxon>Chelicerata</taxon>
        <taxon>Arachnida</taxon>
        <taxon>Acari</taxon>
        <taxon>Parasitiformes</taxon>
        <taxon>Ixodida</taxon>
        <taxon>Ixodoidea</taxon>
        <taxon>Ixodidae</taxon>
        <taxon>Rhipicephalinae</taxon>
        <taxon>Rhipicephalus</taxon>
        <taxon>Rhipicephalus</taxon>
    </lineage>
</organism>
<name>L7LQW3_RHIPC</name>
<protein>
    <submittedName>
        <fullName evidence="2">Putative group i salivary lipocalin</fullName>
    </submittedName>
</protein>
<proteinExistence type="evidence at transcript level"/>
<dbReference type="AlphaFoldDB" id="L7LQW3"/>
<evidence type="ECO:0000256" key="1">
    <source>
        <dbReference type="SAM" id="SignalP"/>
    </source>
</evidence>